<dbReference type="CDD" id="cd14789">
    <property type="entry name" value="Tiki"/>
    <property type="match status" value="1"/>
</dbReference>
<accession>A0A2A4MUD9</accession>
<dbReference type="Proteomes" id="UP000218172">
    <property type="component" value="Unassembled WGS sequence"/>
</dbReference>
<name>A0A2A4MUD9_9GAMM</name>
<gene>
    <name evidence="1" type="ORF">COC19_00490</name>
</gene>
<protein>
    <submittedName>
        <fullName evidence="1">TraB/GumN family protein</fullName>
    </submittedName>
</protein>
<dbReference type="InterPro" id="IPR002816">
    <property type="entry name" value="TraB/PrgY/GumN_fam"/>
</dbReference>
<sequence>MHLFLGLKQKPIASQTLLLLLIMLFFTLHSSAESSVWQVSSQGNSVFLGGTVHLLRPSDYPLPEEYEQAYRQSEQLYFETDINSMSSLQVQAKMMQQLTYSDGRSLKTILSEEAYSALDSYTEKVGLPLLMLEKFKPGLLVSTLQIIEFQKMGFTPQGVDAYFNTRAMGDGKALGALEPVEAQIDYIAKMGEGKESEFILLSLQEMDELETMMEQMISAWRTGDSALLAELFVDEMRLETPDLYQSLLVERNNNWMPIIEAMFDDEDTEFVLVGAAHMVGEDGLLAQLESRGYEVRQL</sequence>
<dbReference type="AlphaFoldDB" id="A0A2A4MUD9"/>
<comment type="caution">
    <text evidence="1">The sequence shown here is derived from an EMBL/GenBank/DDBJ whole genome shotgun (WGS) entry which is preliminary data.</text>
</comment>
<dbReference type="EMBL" id="NVQR01000006">
    <property type="protein sequence ID" value="PCH63889.1"/>
    <property type="molecule type" value="Genomic_DNA"/>
</dbReference>
<evidence type="ECO:0000313" key="1">
    <source>
        <dbReference type="EMBL" id="PCH63889.1"/>
    </source>
</evidence>
<evidence type="ECO:0000313" key="2">
    <source>
        <dbReference type="Proteomes" id="UP000218172"/>
    </source>
</evidence>
<proteinExistence type="predicted"/>
<dbReference type="PANTHER" id="PTHR40590">
    <property type="entry name" value="CYTOPLASMIC PROTEIN-RELATED"/>
    <property type="match status" value="1"/>
</dbReference>
<dbReference type="Pfam" id="PF01963">
    <property type="entry name" value="TraB_PrgY_gumN"/>
    <property type="match status" value="1"/>
</dbReference>
<organism evidence="1 2">
    <name type="scientific">SAR86 cluster bacterium</name>
    <dbReference type="NCBI Taxonomy" id="2030880"/>
    <lineage>
        <taxon>Bacteria</taxon>
        <taxon>Pseudomonadati</taxon>
        <taxon>Pseudomonadota</taxon>
        <taxon>Gammaproteobacteria</taxon>
        <taxon>SAR86 cluster</taxon>
    </lineage>
</organism>
<reference evidence="2" key="1">
    <citation type="submission" date="2017-08" db="EMBL/GenBank/DDBJ databases">
        <title>A dynamic microbial community with high functional redundancy inhabits the cold, oxic subseafloor aquifer.</title>
        <authorList>
            <person name="Tully B.J."/>
            <person name="Wheat C.G."/>
            <person name="Glazer B.T."/>
            <person name="Huber J.A."/>
        </authorList>
    </citation>
    <scope>NUCLEOTIDE SEQUENCE [LARGE SCALE GENOMIC DNA]</scope>
</reference>
<dbReference type="InterPro" id="IPR047111">
    <property type="entry name" value="YbaP-like"/>
</dbReference>
<dbReference type="PANTHER" id="PTHR40590:SF1">
    <property type="entry name" value="CYTOPLASMIC PROTEIN"/>
    <property type="match status" value="1"/>
</dbReference>